<organism evidence="1">
    <name type="scientific">Klosneuvirus KNV1</name>
    <dbReference type="NCBI Taxonomy" id="1977640"/>
    <lineage>
        <taxon>Viruses</taxon>
        <taxon>Varidnaviria</taxon>
        <taxon>Bamfordvirae</taxon>
        <taxon>Nucleocytoviricota</taxon>
        <taxon>Megaviricetes</taxon>
        <taxon>Imitervirales</taxon>
        <taxon>Mimiviridae</taxon>
        <taxon>Klosneuvirinae</taxon>
        <taxon>Klosneuvirus</taxon>
    </lineage>
</organism>
<proteinExistence type="predicted"/>
<sequence>MGVDFEILQGFGYVIPKNSIPKDIYDKLYDVIDSSDFIFNYSEQGCYGDSDDSQIFIYMEKDINVLVNKKISYDGIDNFNYGCRDFAVITYNPECDTDDKYYEKRQTFLNNKKKRLDNMLKKNLSILYQIIKNNYEERYENWTFGLLG</sequence>
<reference evidence="1" key="1">
    <citation type="journal article" date="2017" name="Science">
        <title>Giant viruses with an expanded complement of translation system components.</title>
        <authorList>
            <person name="Schulz F."/>
            <person name="Yutin N."/>
            <person name="Ivanova N.N."/>
            <person name="Ortega D.R."/>
            <person name="Lee T.K."/>
            <person name="Vierheilig J."/>
            <person name="Daims H."/>
            <person name="Horn M."/>
            <person name="Wagner M."/>
            <person name="Jensen G.J."/>
            <person name="Kyrpides N.C."/>
            <person name="Koonin E.V."/>
            <person name="Woyke T."/>
        </authorList>
    </citation>
    <scope>NUCLEOTIDE SEQUENCE</scope>
    <source>
        <strain evidence="1">KNV1</strain>
    </source>
</reference>
<evidence type="ECO:0000313" key="1">
    <source>
        <dbReference type="EMBL" id="ARF11733.1"/>
    </source>
</evidence>
<protein>
    <submittedName>
        <fullName evidence="1">Uncharacterized protein</fullName>
    </submittedName>
</protein>
<accession>A0A1V0SJ40</accession>
<name>A0A1V0SJ40_9VIRU</name>
<dbReference type="EMBL" id="KY684109">
    <property type="protein sequence ID" value="ARF11733.1"/>
    <property type="molecule type" value="Genomic_DNA"/>
</dbReference>
<gene>
    <name evidence="1" type="ORF">Klosneuvirus_2_169</name>
</gene>